<dbReference type="GO" id="GO:0006805">
    <property type="term" value="P:xenobiotic metabolic process"/>
    <property type="evidence" value="ECO:0007669"/>
    <property type="project" value="InterPro"/>
</dbReference>
<dbReference type="AlphaFoldDB" id="A0AAV4T334"/>
<organism evidence="7 8">
    <name type="scientific">Caerostris extrusa</name>
    <name type="common">Bark spider</name>
    <name type="synonym">Caerostris bankana</name>
    <dbReference type="NCBI Taxonomy" id="172846"/>
    <lineage>
        <taxon>Eukaryota</taxon>
        <taxon>Metazoa</taxon>
        <taxon>Ecdysozoa</taxon>
        <taxon>Arthropoda</taxon>
        <taxon>Chelicerata</taxon>
        <taxon>Arachnida</taxon>
        <taxon>Araneae</taxon>
        <taxon>Araneomorphae</taxon>
        <taxon>Entelegynae</taxon>
        <taxon>Araneoidea</taxon>
        <taxon>Araneidae</taxon>
        <taxon>Caerostris</taxon>
    </lineage>
</organism>
<feature type="domain" description="PAS" evidence="6">
    <location>
        <begin position="54"/>
        <end position="110"/>
    </location>
</feature>
<evidence type="ECO:0000256" key="2">
    <source>
        <dbReference type="ARBA" id="ARBA00023015"/>
    </source>
</evidence>
<dbReference type="PANTHER" id="PTHR10649">
    <property type="entry name" value="ARYL HYDROCARBON RECEPTOR"/>
    <property type="match status" value="1"/>
</dbReference>
<comment type="subcellular location">
    <subcellularLocation>
        <location evidence="1">Nucleus</location>
    </subcellularLocation>
</comment>
<dbReference type="PANTHER" id="PTHR10649:SF12">
    <property type="entry name" value="SPINELESS, ISOFORM C"/>
    <property type="match status" value="1"/>
</dbReference>
<dbReference type="Proteomes" id="UP001054945">
    <property type="component" value="Unassembled WGS sequence"/>
</dbReference>
<protein>
    <submittedName>
        <fullName evidence="7">Aryl hydrocarbon receptor</fullName>
    </submittedName>
</protein>
<dbReference type="GO" id="GO:0005634">
    <property type="term" value="C:nucleus"/>
    <property type="evidence" value="ECO:0007669"/>
    <property type="project" value="UniProtKB-SubCell"/>
</dbReference>
<proteinExistence type="predicted"/>
<dbReference type="CDD" id="cd00130">
    <property type="entry name" value="PAS"/>
    <property type="match status" value="1"/>
</dbReference>
<keyword evidence="3" id="KW-0238">DNA-binding</keyword>
<dbReference type="GO" id="GO:0000976">
    <property type="term" value="F:transcription cis-regulatory region binding"/>
    <property type="evidence" value="ECO:0007669"/>
    <property type="project" value="TreeGrafter"/>
</dbReference>
<keyword evidence="4" id="KW-0804">Transcription</keyword>
<evidence type="ECO:0000256" key="3">
    <source>
        <dbReference type="ARBA" id="ARBA00023125"/>
    </source>
</evidence>
<evidence type="ECO:0000256" key="1">
    <source>
        <dbReference type="ARBA" id="ARBA00004123"/>
    </source>
</evidence>
<dbReference type="SUPFAM" id="SSF55785">
    <property type="entry name" value="PYP-like sensor domain (PAS domain)"/>
    <property type="match status" value="1"/>
</dbReference>
<evidence type="ECO:0000259" key="6">
    <source>
        <dbReference type="PROSITE" id="PS50112"/>
    </source>
</evidence>
<dbReference type="InterPro" id="IPR000014">
    <property type="entry name" value="PAS"/>
</dbReference>
<evidence type="ECO:0000313" key="7">
    <source>
        <dbReference type="EMBL" id="GIY41063.1"/>
    </source>
</evidence>
<keyword evidence="2" id="KW-0805">Transcription regulation</keyword>
<comment type="caution">
    <text evidence="7">The sequence shown here is derived from an EMBL/GenBank/DDBJ whole genome shotgun (WGS) entry which is preliminary data.</text>
</comment>
<keyword evidence="5" id="KW-0539">Nucleus</keyword>
<dbReference type="Pfam" id="PF00989">
    <property type="entry name" value="PAS"/>
    <property type="match status" value="1"/>
</dbReference>
<keyword evidence="7" id="KW-0675">Receptor</keyword>
<name>A0AAV4T334_CAEEX</name>
<reference evidence="7 8" key="1">
    <citation type="submission" date="2021-06" db="EMBL/GenBank/DDBJ databases">
        <title>Caerostris extrusa draft genome.</title>
        <authorList>
            <person name="Kono N."/>
            <person name="Arakawa K."/>
        </authorList>
    </citation>
    <scope>NUCLEOTIDE SEQUENCE [LARGE SCALE GENOMIC DNA]</scope>
</reference>
<evidence type="ECO:0000256" key="4">
    <source>
        <dbReference type="ARBA" id="ARBA00023163"/>
    </source>
</evidence>
<dbReference type="PROSITE" id="PS50112">
    <property type="entry name" value="PAS"/>
    <property type="match status" value="1"/>
</dbReference>
<evidence type="ECO:0000313" key="8">
    <source>
        <dbReference type="Proteomes" id="UP001054945"/>
    </source>
</evidence>
<dbReference type="InterPro" id="IPR039091">
    <property type="entry name" value="AHR/AHRR"/>
</dbReference>
<dbReference type="EMBL" id="BPLR01010692">
    <property type="protein sequence ID" value="GIY41063.1"/>
    <property type="molecule type" value="Genomic_DNA"/>
</dbReference>
<sequence>MEVALRNPSSYLYHNQLSAKCRSGFGNKEKESQPADLKPRDLLYSEMLMEGDLILQALNGFLMILTCDGEVFYTSHTVETYLGFHQSDICHQSVYELVHSEDREELQRHLMWNSSLPPERTDLNLQQTLAAENSQLLERNFTVRFRCLLDNTLVSCV</sequence>
<gene>
    <name evidence="7" type="primary">Ahr</name>
    <name evidence="7" type="ORF">CEXT_420411</name>
</gene>
<evidence type="ECO:0000256" key="5">
    <source>
        <dbReference type="ARBA" id="ARBA00023242"/>
    </source>
</evidence>
<dbReference type="SMART" id="SM00091">
    <property type="entry name" value="PAS"/>
    <property type="match status" value="1"/>
</dbReference>
<dbReference type="GO" id="GO:0004879">
    <property type="term" value="F:nuclear receptor activity"/>
    <property type="evidence" value="ECO:0007669"/>
    <property type="project" value="TreeGrafter"/>
</dbReference>
<accession>A0AAV4T334</accession>
<dbReference type="InterPro" id="IPR013767">
    <property type="entry name" value="PAS_fold"/>
</dbReference>
<dbReference type="InterPro" id="IPR035965">
    <property type="entry name" value="PAS-like_dom_sf"/>
</dbReference>
<keyword evidence="8" id="KW-1185">Reference proteome</keyword>
<dbReference type="GO" id="GO:0034751">
    <property type="term" value="C:aryl hydrocarbon receptor complex"/>
    <property type="evidence" value="ECO:0007669"/>
    <property type="project" value="TreeGrafter"/>
</dbReference>
<dbReference type="Gene3D" id="3.30.450.20">
    <property type="entry name" value="PAS domain"/>
    <property type="match status" value="1"/>
</dbReference>